<dbReference type="Pfam" id="PF24906">
    <property type="entry name" value="Zf_WRKY19"/>
    <property type="match status" value="2"/>
</dbReference>
<gene>
    <name evidence="2" type="ORF">Plil01_000002900</name>
</gene>
<reference evidence="2" key="1">
    <citation type="submission" date="2023-04" db="EMBL/GenBank/DDBJ databases">
        <title>Phytophthora lilii NBRC 32176.</title>
        <authorList>
            <person name="Ichikawa N."/>
            <person name="Sato H."/>
            <person name="Tonouchi N."/>
        </authorList>
    </citation>
    <scope>NUCLEOTIDE SEQUENCE</scope>
    <source>
        <strain evidence="2">NBRC 32176</strain>
    </source>
</reference>
<dbReference type="PANTHER" id="PTHR31827">
    <property type="entry name" value="EMB|CAB89363.1"/>
    <property type="match status" value="1"/>
</dbReference>
<dbReference type="OrthoDB" id="128857at2759"/>
<dbReference type="PANTHER" id="PTHR31827:SF1">
    <property type="entry name" value="EMB|CAB89363.1"/>
    <property type="match status" value="1"/>
</dbReference>
<feature type="domain" description="WRKY19-like zinc finger" evidence="1">
    <location>
        <begin position="140"/>
        <end position="163"/>
    </location>
</feature>
<organism evidence="2 3">
    <name type="scientific">Phytophthora lilii</name>
    <dbReference type="NCBI Taxonomy" id="2077276"/>
    <lineage>
        <taxon>Eukaryota</taxon>
        <taxon>Sar</taxon>
        <taxon>Stramenopiles</taxon>
        <taxon>Oomycota</taxon>
        <taxon>Peronosporomycetes</taxon>
        <taxon>Peronosporales</taxon>
        <taxon>Peronosporaceae</taxon>
        <taxon>Phytophthora</taxon>
    </lineage>
</organism>
<evidence type="ECO:0000313" key="2">
    <source>
        <dbReference type="EMBL" id="GMF09094.1"/>
    </source>
</evidence>
<accession>A0A9W6TAN2</accession>
<protein>
    <submittedName>
        <fullName evidence="2">Unnamed protein product</fullName>
    </submittedName>
</protein>
<proteinExistence type="predicted"/>
<dbReference type="EMBL" id="BSXW01000001">
    <property type="protein sequence ID" value="GMF09094.1"/>
    <property type="molecule type" value="Genomic_DNA"/>
</dbReference>
<dbReference type="Proteomes" id="UP001165083">
    <property type="component" value="Unassembled WGS sequence"/>
</dbReference>
<keyword evidence="3" id="KW-1185">Reference proteome</keyword>
<sequence>MMSLLMDGWAPDAPGNKDDQAYVPLKSEAPVWTGFQQHDIAYPLQESVSKATPPASNQNSGSMMSLLLDGWPAPNGVAAGQTQTQNTLHDKHAMTNITAVTTPTLSSNARPRNPRKRALCTHEGCTKIAQSQGLCVGHGGKRCLHPGCTKSAQLQGVCISHGGSRTCSYPGCTKMTRSAGRCFEHGGGKQCSREGCVKQAQARGLCSAHGKR</sequence>
<evidence type="ECO:0000259" key="1">
    <source>
        <dbReference type="Pfam" id="PF24906"/>
    </source>
</evidence>
<feature type="domain" description="WRKY19-like zinc finger" evidence="1">
    <location>
        <begin position="188"/>
        <end position="210"/>
    </location>
</feature>
<comment type="caution">
    <text evidence="2">The sequence shown here is derived from an EMBL/GenBank/DDBJ whole genome shotgun (WGS) entry which is preliminary data.</text>
</comment>
<evidence type="ECO:0000313" key="3">
    <source>
        <dbReference type="Proteomes" id="UP001165083"/>
    </source>
</evidence>
<dbReference type="AlphaFoldDB" id="A0A9W6TAN2"/>
<name>A0A9W6TAN2_9STRA</name>
<dbReference type="InterPro" id="IPR056866">
    <property type="entry name" value="Znf_WRKY19"/>
</dbReference>